<keyword evidence="12" id="KW-1185">Reference proteome</keyword>
<name>A0ABR2QMH1_9ROSI</name>
<feature type="domain" description="TF-B3" evidence="10">
    <location>
        <begin position="140"/>
        <end position="243"/>
    </location>
</feature>
<evidence type="ECO:0000256" key="3">
    <source>
        <dbReference type="ARBA" id="ARBA00023015"/>
    </source>
</evidence>
<comment type="similarity">
    <text evidence="2 8">Belongs to the ARF family.</text>
</comment>
<keyword evidence="7 8" id="KW-0927">Auxin signaling pathway</keyword>
<feature type="region of interest" description="Disordered" evidence="9">
    <location>
        <begin position="671"/>
        <end position="716"/>
    </location>
</feature>
<keyword evidence="4 8" id="KW-0238">DNA-binding</keyword>
<dbReference type="Pfam" id="PF02362">
    <property type="entry name" value="B3"/>
    <property type="match status" value="1"/>
</dbReference>
<evidence type="ECO:0000256" key="4">
    <source>
        <dbReference type="ARBA" id="ARBA00023125"/>
    </source>
</evidence>
<comment type="function">
    <text evidence="8">Auxin response factors (ARFs) are transcriptional factors that bind specifically to the DNA sequence 5'-TGTCTC-3' found in the auxin-responsive promoter elements (AuxREs).</text>
</comment>
<dbReference type="PANTHER" id="PTHR31384:SF25">
    <property type="entry name" value="AUXIN RESPONSE FACTOR"/>
    <property type="match status" value="1"/>
</dbReference>
<organism evidence="11 12">
    <name type="scientific">Hibiscus sabdariffa</name>
    <name type="common">roselle</name>
    <dbReference type="NCBI Taxonomy" id="183260"/>
    <lineage>
        <taxon>Eukaryota</taxon>
        <taxon>Viridiplantae</taxon>
        <taxon>Streptophyta</taxon>
        <taxon>Embryophyta</taxon>
        <taxon>Tracheophyta</taxon>
        <taxon>Spermatophyta</taxon>
        <taxon>Magnoliopsida</taxon>
        <taxon>eudicotyledons</taxon>
        <taxon>Gunneridae</taxon>
        <taxon>Pentapetalae</taxon>
        <taxon>rosids</taxon>
        <taxon>malvids</taxon>
        <taxon>Malvales</taxon>
        <taxon>Malvaceae</taxon>
        <taxon>Malvoideae</taxon>
        <taxon>Hibiscus</taxon>
    </lineage>
</organism>
<dbReference type="InterPro" id="IPR010525">
    <property type="entry name" value="ARF_dom"/>
</dbReference>
<dbReference type="PANTHER" id="PTHR31384">
    <property type="entry name" value="AUXIN RESPONSE FACTOR 4-RELATED"/>
    <property type="match status" value="1"/>
</dbReference>
<dbReference type="InterPro" id="IPR015300">
    <property type="entry name" value="DNA-bd_pseudobarrel_sf"/>
</dbReference>
<comment type="subunit">
    <text evidence="8">Homodimers and heterodimers.</text>
</comment>
<evidence type="ECO:0000256" key="1">
    <source>
        <dbReference type="ARBA" id="ARBA00004123"/>
    </source>
</evidence>
<evidence type="ECO:0000256" key="6">
    <source>
        <dbReference type="ARBA" id="ARBA00023242"/>
    </source>
</evidence>
<dbReference type="CDD" id="cd10017">
    <property type="entry name" value="B3_DNA"/>
    <property type="match status" value="1"/>
</dbReference>
<keyword evidence="6 8" id="KW-0539">Nucleus</keyword>
<dbReference type="EMBL" id="JBBPBN010000035">
    <property type="protein sequence ID" value="KAK9001861.1"/>
    <property type="molecule type" value="Genomic_DNA"/>
</dbReference>
<dbReference type="Gene3D" id="3.10.20.90">
    <property type="entry name" value="Phosphatidylinositol 3-kinase Catalytic Subunit, Chain A, domain 1"/>
    <property type="match status" value="1"/>
</dbReference>
<evidence type="ECO:0000313" key="11">
    <source>
        <dbReference type="EMBL" id="KAK9001861.1"/>
    </source>
</evidence>
<protein>
    <recommendedName>
        <fullName evidence="8">Auxin response factor</fullName>
    </recommendedName>
</protein>
<comment type="caution">
    <text evidence="11">The sequence shown here is derived from an EMBL/GenBank/DDBJ whole genome shotgun (WGS) entry which is preliminary data.</text>
</comment>
<proteinExistence type="inferred from homology"/>
<dbReference type="Gene3D" id="2.40.330.10">
    <property type="entry name" value="DNA-binding pseudobarrel domain"/>
    <property type="match status" value="1"/>
</dbReference>
<reference evidence="11 12" key="1">
    <citation type="journal article" date="2024" name="G3 (Bethesda)">
        <title>Genome assembly of Hibiscus sabdariffa L. provides insights into metabolisms of medicinal natural products.</title>
        <authorList>
            <person name="Kim T."/>
        </authorList>
    </citation>
    <scope>NUCLEOTIDE SEQUENCE [LARGE SCALE GENOMIC DNA]</scope>
    <source>
        <strain evidence="11">TK-2024</strain>
        <tissue evidence="11">Old leaves</tissue>
    </source>
</reference>
<comment type="subcellular location">
    <subcellularLocation>
        <location evidence="1 8">Nucleus</location>
    </subcellularLocation>
</comment>
<dbReference type="PROSITE" id="PS50863">
    <property type="entry name" value="B3"/>
    <property type="match status" value="1"/>
</dbReference>
<feature type="compositionally biased region" description="Polar residues" evidence="9">
    <location>
        <begin position="671"/>
        <end position="709"/>
    </location>
</feature>
<dbReference type="Pfam" id="PF06507">
    <property type="entry name" value="ARF_AD"/>
    <property type="match status" value="1"/>
</dbReference>
<accession>A0ABR2QMH1</accession>
<gene>
    <name evidence="11" type="ORF">V6N11_024559</name>
</gene>
<evidence type="ECO:0000256" key="7">
    <source>
        <dbReference type="ARBA" id="ARBA00023294"/>
    </source>
</evidence>
<evidence type="ECO:0000256" key="5">
    <source>
        <dbReference type="ARBA" id="ARBA00023163"/>
    </source>
</evidence>
<dbReference type="Gene3D" id="2.30.30.1040">
    <property type="match status" value="1"/>
</dbReference>
<dbReference type="SUPFAM" id="SSF101936">
    <property type="entry name" value="DNA-binding pseudobarrel domain"/>
    <property type="match status" value="1"/>
</dbReference>
<dbReference type="InterPro" id="IPR003340">
    <property type="entry name" value="B3_DNA-bd"/>
</dbReference>
<evidence type="ECO:0000313" key="12">
    <source>
        <dbReference type="Proteomes" id="UP001396334"/>
    </source>
</evidence>
<evidence type="ECO:0000259" key="10">
    <source>
        <dbReference type="PROSITE" id="PS50863"/>
    </source>
</evidence>
<evidence type="ECO:0000256" key="8">
    <source>
        <dbReference type="RuleBase" id="RU004561"/>
    </source>
</evidence>
<evidence type="ECO:0000256" key="9">
    <source>
        <dbReference type="SAM" id="MobiDB-lite"/>
    </source>
</evidence>
<dbReference type="Proteomes" id="UP001396334">
    <property type="component" value="Unassembled WGS sequence"/>
</dbReference>
<feature type="region of interest" description="Disordered" evidence="9">
    <location>
        <begin position="633"/>
        <end position="655"/>
    </location>
</feature>
<sequence>MDGKRKGLRTKVPFHSSRRIIYNNGNNQGEKSDMFTKLWYACAGASVYVPRSGENVLYFPQGHMEQVEVYIKQDGIMEMPIYNLPSMIICRVLNVELEVEPGTDEIYAQLTLLPEAEQNELSMEYRNYQALPRQTYPHFFSKKLTPSDISTHGGCSIPKRHADDGCLPPLDMSQETPQQELLATDLHGHKWCFRHAFRGQPKRHLLTSGWSTFVISKKLAAEDTLIFLRGGNGEFGVGVRRAMSTILNNPLPSIISSHSIRHGILTNAFHAFSTRSMFTVYYRPRTRSSEFITPLDQYLKSAQFNCCIGTRFQMPIEGEESRVQRALGTVVGIEDIDHIRWPNSKWRCLKVKWDNPALSSVLPERVCPWRIDPTELTKKEPLALHQQKRARLNDASSPEFSSWLMDAKYQPQSSSGVFQGQEDSDTRANQSNALRKSLLIFLPLNPSGASMQQQPEIQNPICKPFYQYTSSTAFFSYGFHDDARASKKFSVPTVDSPEQRTLELRTGNGTSLSEPKDAHRCMLFGVNLVNGSPELPSPQILTSSEVKRLCSTPPTSQSSVAEPSECISSKQCNNFCAVSSNRSCTKVLKYGTALGRSIDLYQFNGYEDLIVELDHMFDFDGSLVDGSSGWHEISVRGSKDGDPSEGRNSEAESKREKFSIFLKAATVSNPSNLRRPLTSNPPSILTPNFPLKTTQRSPIALGSQSSSEPRGQDPETLIEDLRVPDDWLLPSKALEESEWLRVTLHKWLDDEYCPEETNVEISNVAARSFYQSLLEEQTDVGEILLKMARELESISYQESFHGAFSSANAAVNLIIQRIEQL</sequence>
<evidence type="ECO:0000256" key="2">
    <source>
        <dbReference type="ARBA" id="ARBA00007853"/>
    </source>
</evidence>
<dbReference type="InterPro" id="IPR044835">
    <property type="entry name" value="ARF_plant"/>
</dbReference>
<keyword evidence="3 8" id="KW-0805">Transcription regulation</keyword>
<dbReference type="SMART" id="SM01019">
    <property type="entry name" value="B3"/>
    <property type="match status" value="1"/>
</dbReference>
<keyword evidence="5 8" id="KW-0804">Transcription</keyword>